<accession>A0A4D5RZR5</accession>
<evidence type="ECO:0000256" key="4">
    <source>
        <dbReference type="SAM" id="MobiDB-lite"/>
    </source>
</evidence>
<dbReference type="Pfam" id="PF03250">
    <property type="entry name" value="Tropomodulin"/>
    <property type="match status" value="1"/>
</dbReference>
<dbReference type="OrthoDB" id="2163268at2759"/>
<dbReference type="VEuPathDB" id="VectorBase:ISCI005954"/>
<evidence type="ECO:0000256" key="2">
    <source>
        <dbReference type="ARBA" id="ARBA00022490"/>
    </source>
</evidence>
<feature type="region of interest" description="Disordered" evidence="4">
    <location>
        <begin position="231"/>
        <end position="263"/>
    </location>
</feature>
<feature type="region of interest" description="Disordered" evidence="4">
    <location>
        <begin position="98"/>
        <end position="123"/>
    </location>
</feature>
<protein>
    <submittedName>
        <fullName evidence="6">Putative tropomodulin and leiomodulin</fullName>
    </submittedName>
</protein>
<evidence type="ECO:0000256" key="1">
    <source>
        <dbReference type="ARBA" id="ARBA00004245"/>
    </source>
</evidence>
<evidence type="ECO:0000256" key="3">
    <source>
        <dbReference type="ARBA" id="ARBA00023212"/>
    </source>
</evidence>
<dbReference type="PANTHER" id="PTHR10901:SF6">
    <property type="entry name" value="TROPOMODULIN, ISOFORM N"/>
    <property type="match status" value="1"/>
</dbReference>
<dbReference type="GO" id="GO:0051694">
    <property type="term" value="P:pointed-end actin filament capping"/>
    <property type="evidence" value="ECO:0007669"/>
    <property type="project" value="InterPro"/>
</dbReference>
<evidence type="ECO:0000313" key="6">
    <source>
        <dbReference type="EMBL" id="MOY42832.1"/>
    </source>
</evidence>
<name>A0A4D5RZR5_IXOSC</name>
<reference evidence="6" key="1">
    <citation type="submission" date="2019-04" db="EMBL/GenBank/DDBJ databases">
        <title>An insight into the mialome of Ixodes scapularis.</title>
        <authorList>
            <person name="Ribeiro J.M."/>
            <person name="Mather T.N."/>
            <person name="Karim S."/>
        </authorList>
    </citation>
    <scope>NUCLEOTIDE SEQUENCE</scope>
</reference>
<evidence type="ECO:0000256" key="5">
    <source>
        <dbReference type="SAM" id="SignalP"/>
    </source>
</evidence>
<dbReference type="GO" id="GO:0005856">
    <property type="term" value="C:cytoskeleton"/>
    <property type="evidence" value="ECO:0007669"/>
    <property type="project" value="UniProtKB-SubCell"/>
</dbReference>
<dbReference type="Gene3D" id="3.80.10.10">
    <property type="entry name" value="Ribonuclease Inhibitor"/>
    <property type="match status" value="1"/>
</dbReference>
<dbReference type="VEuPathDB" id="VectorBase:ISCW005954"/>
<feature type="compositionally biased region" description="Basic residues" evidence="4">
    <location>
        <begin position="114"/>
        <end position="123"/>
    </location>
</feature>
<keyword evidence="5" id="KW-0732">Signal</keyword>
<dbReference type="EMBL" id="GHJT01008861">
    <property type="protein sequence ID" value="MOY42832.1"/>
    <property type="molecule type" value="Transcribed_RNA"/>
</dbReference>
<dbReference type="SUPFAM" id="SSF52047">
    <property type="entry name" value="RNI-like"/>
    <property type="match status" value="1"/>
</dbReference>
<dbReference type="VEuPathDB" id="VectorBase:ISCP_018460"/>
<dbReference type="PANTHER" id="PTHR10901">
    <property type="entry name" value="TROPOMODULIN"/>
    <property type="match status" value="1"/>
</dbReference>
<dbReference type="AlphaFoldDB" id="A0A4D5RZR5"/>
<comment type="subcellular location">
    <subcellularLocation>
        <location evidence="1">Cytoplasm</location>
        <location evidence="1">Cytoskeleton</location>
    </subcellularLocation>
</comment>
<keyword evidence="2" id="KW-0963">Cytoplasm</keyword>
<feature type="signal peptide" evidence="5">
    <location>
        <begin position="1"/>
        <end position="21"/>
    </location>
</feature>
<dbReference type="InterPro" id="IPR032675">
    <property type="entry name" value="LRR_dom_sf"/>
</dbReference>
<proteinExistence type="predicted"/>
<organism evidence="6">
    <name type="scientific">Ixodes scapularis</name>
    <name type="common">Black-legged tick</name>
    <name type="synonym">Deer tick</name>
    <dbReference type="NCBI Taxonomy" id="6945"/>
    <lineage>
        <taxon>Eukaryota</taxon>
        <taxon>Metazoa</taxon>
        <taxon>Ecdysozoa</taxon>
        <taxon>Arthropoda</taxon>
        <taxon>Chelicerata</taxon>
        <taxon>Arachnida</taxon>
        <taxon>Acari</taxon>
        <taxon>Parasitiformes</taxon>
        <taxon>Ixodida</taxon>
        <taxon>Ixodoidea</taxon>
        <taxon>Ixodidae</taxon>
        <taxon>Ixodinae</taxon>
        <taxon>Ixodes</taxon>
    </lineage>
</organism>
<keyword evidence="3" id="KW-0206">Cytoskeleton</keyword>
<feature type="chain" id="PRO_5020026468" evidence="5">
    <location>
        <begin position="22"/>
        <end position="417"/>
    </location>
</feature>
<dbReference type="FunFam" id="3.80.10.10:FF:000099">
    <property type="entry name" value="Tropomodulin, isoform C"/>
    <property type="match status" value="1"/>
</dbReference>
<dbReference type="InterPro" id="IPR004934">
    <property type="entry name" value="TMOD"/>
</dbReference>
<sequence>MCRYSALLFVSAHLYCDSGAAMEVLMQGSIYEERIHEFSKKIGRRIQVFSTGGGMFSSFNKLHMAENMVKDLKKYADMDIDELLGKLSEEELEQLGNMVDPDDSLIPPSERCRTQTKKKPTGPLNRRHLLQFLEKFAREQEDWPEAKTFQSGTKRGKVFVPRIQPKPKQDDDVEVELDIGEDYEKALNTANESELVDLAAILGLHSMLSQDQYHDSLTNRRQRPGTGFESLVKASMPKPLPMEPDNDTNTKQTSDKVADNDPSLKTLNWNNIKNIRREDFKKLFEGLKKNTHLESLSLANTDLTDSLVKRLIEAVRQNKTLKSLNVESNYISGPTLKDLVAATNVTQTLEELRASNQRPMILGNKIEMEIARLVEKNRHLLRLGISFDVPDARMRVTQHLQNNYDRLRLKRTASGST</sequence>
<dbReference type="GO" id="GO:0005523">
    <property type="term" value="F:tropomyosin binding"/>
    <property type="evidence" value="ECO:0007669"/>
    <property type="project" value="InterPro"/>
</dbReference>